<proteinExistence type="predicted"/>
<reference evidence="2 3" key="1">
    <citation type="submission" date="2021-04" db="EMBL/GenBank/DDBJ databases">
        <title>novel species isolated from subtropical streams in China.</title>
        <authorList>
            <person name="Lu H."/>
        </authorList>
    </citation>
    <scope>NUCLEOTIDE SEQUENCE [LARGE SCALE GENOMIC DNA]</scope>
    <source>
        <strain evidence="2 3">BYS107W</strain>
    </source>
</reference>
<keyword evidence="3" id="KW-1185">Reference proteome</keyword>
<feature type="chain" id="PRO_5036799434" evidence="1">
    <location>
        <begin position="19"/>
        <end position="153"/>
    </location>
</feature>
<comment type="caution">
    <text evidence="2">The sequence shown here is derived from an EMBL/GenBank/DDBJ whole genome shotgun (WGS) entry which is preliminary data.</text>
</comment>
<accession>A0A941I389</accession>
<sequence length="153" mass="16387">MMKHILVFTALINCAAYAAAQTPSAAQCPFEPEYLSKHFGHPFKAGVPERGILGKACVYSSDGPKIWIDAGANPAPSVEMYRKMSNPPGTTFTAVNNDPDKAVHINAKADAPSFASISYVRKGILVNITVTGVDDKSAIAAWNSKLVQLKRIP</sequence>
<name>A0A941I389_9BURK</name>
<gene>
    <name evidence="2" type="ORF">KDM92_04300</name>
</gene>
<dbReference type="Proteomes" id="UP000680158">
    <property type="component" value="Unassembled WGS sequence"/>
</dbReference>
<dbReference type="RefSeq" id="WP_212683161.1">
    <property type="nucleotide sequence ID" value="NZ_JAGSPM010000002.1"/>
</dbReference>
<evidence type="ECO:0000313" key="3">
    <source>
        <dbReference type="Proteomes" id="UP000680158"/>
    </source>
</evidence>
<dbReference type="AlphaFoldDB" id="A0A941I389"/>
<organism evidence="2 3">
    <name type="scientific">Undibacterium baiyunense</name>
    <dbReference type="NCBI Taxonomy" id="2828731"/>
    <lineage>
        <taxon>Bacteria</taxon>
        <taxon>Pseudomonadati</taxon>
        <taxon>Pseudomonadota</taxon>
        <taxon>Betaproteobacteria</taxon>
        <taxon>Burkholderiales</taxon>
        <taxon>Oxalobacteraceae</taxon>
        <taxon>Undibacterium</taxon>
    </lineage>
</organism>
<keyword evidence="1" id="KW-0732">Signal</keyword>
<protein>
    <submittedName>
        <fullName evidence="2">Uncharacterized protein</fullName>
    </submittedName>
</protein>
<evidence type="ECO:0000313" key="2">
    <source>
        <dbReference type="EMBL" id="MBR7745789.1"/>
    </source>
</evidence>
<dbReference type="EMBL" id="JAGSPM010000002">
    <property type="protein sequence ID" value="MBR7745789.1"/>
    <property type="molecule type" value="Genomic_DNA"/>
</dbReference>
<evidence type="ECO:0000256" key="1">
    <source>
        <dbReference type="SAM" id="SignalP"/>
    </source>
</evidence>
<feature type="signal peptide" evidence="1">
    <location>
        <begin position="1"/>
        <end position="18"/>
    </location>
</feature>